<organism evidence="1 2">
    <name type="scientific">Australozyma saopauloensis</name>
    <dbReference type="NCBI Taxonomy" id="291208"/>
    <lineage>
        <taxon>Eukaryota</taxon>
        <taxon>Fungi</taxon>
        <taxon>Dikarya</taxon>
        <taxon>Ascomycota</taxon>
        <taxon>Saccharomycotina</taxon>
        <taxon>Pichiomycetes</taxon>
        <taxon>Metschnikowiaceae</taxon>
        <taxon>Australozyma</taxon>
    </lineage>
</organism>
<proteinExistence type="predicted"/>
<dbReference type="Pfam" id="PF08728">
    <property type="entry name" value="CRT10"/>
    <property type="match status" value="2"/>
</dbReference>
<evidence type="ECO:0000313" key="1">
    <source>
        <dbReference type="EMBL" id="WPK24061.1"/>
    </source>
</evidence>
<evidence type="ECO:0000313" key="2">
    <source>
        <dbReference type="Proteomes" id="UP001338582"/>
    </source>
</evidence>
<dbReference type="Proteomes" id="UP001338582">
    <property type="component" value="Chromosome 2"/>
</dbReference>
<dbReference type="GeneID" id="88172383"/>
<dbReference type="InterPro" id="IPR014839">
    <property type="entry name" value="Crt10"/>
</dbReference>
<dbReference type="RefSeq" id="XP_062876445.1">
    <property type="nucleotide sequence ID" value="XM_063020375.1"/>
</dbReference>
<reference evidence="1 2" key="1">
    <citation type="submission" date="2023-10" db="EMBL/GenBank/DDBJ databases">
        <title>Draft Genome Sequence of Candida saopaulonensis from a very Premature Infant with Sepsis.</title>
        <authorList>
            <person name="Ning Y."/>
            <person name="Dai R."/>
            <person name="Xiao M."/>
            <person name="Xu Y."/>
            <person name="Yan Q."/>
            <person name="Zhang L."/>
        </authorList>
    </citation>
    <scope>NUCLEOTIDE SEQUENCE [LARGE SCALE GENOMIC DNA]</scope>
    <source>
        <strain evidence="1 2">19XY460</strain>
    </source>
</reference>
<protein>
    <submittedName>
        <fullName evidence="1">Uncharacterized protein</fullName>
    </submittedName>
</protein>
<dbReference type="KEGG" id="asau:88172383"/>
<gene>
    <name evidence="1" type="ORF">PUMCH_001317</name>
</gene>
<dbReference type="EMBL" id="CP138895">
    <property type="protein sequence ID" value="WPK24061.1"/>
    <property type="molecule type" value="Genomic_DNA"/>
</dbReference>
<accession>A0AAX4H6C6</accession>
<name>A0AAX4H6C6_9ASCO</name>
<dbReference type="AlphaFoldDB" id="A0AAX4H6C6"/>
<sequence length="712" mass="81722">MNEEEDPRYKNYRDFLEFRAIDRFRYRPVVELPIPEVNLFLEAYGFSRISESTIDAFQTSLIDQHQESISAYPPNSLQRYHRSYRDRNRSYIQWVFAQTKLWAHTIVDAEPERVDIYPRIFEHLSELGDWEQKDDALNEKLALEAASLKYSDSEVLCASKLFGNGTPCKLTQNSPADKFHDSIELDFIGRLVLEGMEESCLYKNNLSTIVTSASGAKMLVIGNFCSLKLFQFDPLTFLPSKEPVLKLNLEPRVTTRDDFLGLTWPNTPHTLNYLKTYPDWFGDEILAVCADNGKVFVWRSEVLFEHVQKKHHVPKTSMYNLKPSFRLEVPGSAWGVDFAKSAATDGTSTYVAAVSFNKRSVQLFSYNESRDKFNLISSELFPHNVPEISILEYTVEDGLHKAICCMACISKEVRIHEFTWKLKACSLENTICYTSVTSEPLFAGRQEFDVWTAKPIEKKYFRKVLSFAALNGDFHRDEDLFSGIILQESVLLQNYTLNPKDKSSYGLAAEWQCMKASTVKYPQCYEPSEEIEDMLLDWQYNSLAQAYEQEFLGIKSSTQTMLANIIVAVTSECNLALYQANTLRRCAYTDEIFKLVPVMSDDHSYCNRILISLVIPELSCFIAATQLGLVTIMRLCQYRGVFAMRQEHIFPNFELIIDLSSTGVPLCGMTARKISAIETAPLYILHLTYLNGMVLTYRLLDKLEPHIPEIFE</sequence>
<keyword evidence="2" id="KW-1185">Reference proteome</keyword>